<evidence type="ECO:0000313" key="5">
    <source>
        <dbReference type="Proteomes" id="UP000501812"/>
    </source>
</evidence>
<dbReference type="PANTHER" id="PTHR30504:SF2">
    <property type="entry name" value="GLUCANS BIOSYNTHESIS PROTEIN G"/>
    <property type="match status" value="1"/>
</dbReference>
<dbReference type="SUPFAM" id="SSF74650">
    <property type="entry name" value="Galactose mutarotase-like"/>
    <property type="match status" value="1"/>
</dbReference>
<dbReference type="GO" id="GO:0030246">
    <property type="term" value="F:carbohydrate binding"/>
    <property type="evidence" value="ECO:0007669"/>
    <property type="project" value="InterPro"/>
</dbReference>
<evidence type="ECO:0000256" key="2">
    <source>
        <dbReference type="SAM" id="SignalP"/>
    </source>
</evidence>
<accession>A0A858RNY9</accession>
<feature type="domain" description="Glucan biosynthesis periplasmic MdoG C-terminal" evidence="3">
    <location>
        <begin position="26"/>
        <end position="527"/>
    </location>
</feature>
<dbReference type="InterPro" id="IPR014718">
    <property type="entry name" value="GH-type_carb-bd"/>
</dbReference>
<dbReference type="GO" id="GO:0003824">
    <property type="term" value="F:catalytic activity"/>
    <property type="evidence" value="ECO:0007669"/>
    <property type="project" value="InterPro"/>
</dbReference>
<evidence type="ECO:0000256" key="1">
    <source>
        <dbReference type="ARBA" id="ARBA00004418"/>
    </source>
</evidence>
<dbReference type="EMBL" id="CP051774">
    <property type="protein sequence ID" value="QJE98224.1"/>
    <property type="molecule type" value="Genomic_DNA"/>
</dbReference>
<evidence type="ECO:0000259" key="3">
    <source>
        <dbReference type="Pfam" id="PF04349"/>
    </source>
</evidence>
<feature type="signal peptide" evidence="2">
    <location>
        <begin position="1"/>
        <end position="23"/>
    </location>
</feature>
<dbReference type="InterPro" id="IPR011013">
    <property type="entry name" value="Gal_mutarotase_sf_dom"/>
</dbReference>
<dbReference type="Gene3D" id="2.70.98.10">
    <property type="match status" value="1"/>
</dbReference>
<sequence>MIHRRILAASLATGLLTPALLHAEEFSFDTLREKARQIAAKPYAPHQAKLDDFWANLSYDQHRDIRFKMESGLWWDQGPFSIDFFHPGWTAKKTVEIHEVKDGDEKPLKFDTSLFDYGKNKIPAGTPPPPGYAGWRARTHLNSKEYMDEFLVFLGASYFRSIPKGAPYGLSARGLSINSGLPGVAEEFPDFTEFYLDHPEKDAKTLTATALLEGESVAGAYKFTVTPGEETVMDVEAELTLRRPVKQLGLAPFSSMFWFGENTHPRPYDFRPEVHDSDGFLMELGSGNLHYRPLEHTKDQFRHCVFTMESPRSWSLVQRDRSFASYQDVEAGYHNRPSVRVEPVSGFANGKLHLIEMPTIDETNDNVILVWEPTPAPEVGKPFRFHYRLVWMRDPKPSGLFTVRATRAGNPVQKPDEVLMTIDFAKPLNPEKKVGDPKWDDISKFKPVVTVNQPGVKLIHVGLTDLSMANVDDIPAGLGRSETIHMPQVLRAFFVLDPSKEVNDIDMTCELQDENGKVVSERWVYLWKRTH</sequence>
<dbReference type="PANTHER" id="PTHR30504">
    <property type="entry name" value="GLUCANS BIOSYNTHESIS PROTEIN"/>
    <property type="match status" value="1"/>
</dbReference>
<dbReference type="GO" id="GO:0051274">
    <property type="term" value="P:beta-glucan biosynthetic process"/>
    <property type="evidence" value="ECO:0007669"/>
    <property type="project" value="TreeGrafter"/>
</dbReference>
<dbReference type="RefSeq" id="WP_169456683.1">
    <property type="nucleotide sequence ID" value="NZ_CP051774.1"/>
</dbReference>
<reference evidence="4 5" key="1">
    <citation type="submission" date="2020-04" db="EMBL/GenBank/DDBJ databases">
        <title>Luteolibacter sp. G-1-1-1 isolated from soil.</title>
        <authorList>
            <person name="Dahal R.H."/>
        </authorList>
    </citation>
    <scope>NUCLEOTIDE SEQUENCE [LARGE SCALE GENOMIC DNA]</scope>
    <source>
        <strain evidence="4 5">G-1-1-1</strain>
    </source>
</reference>
<evidence type="ECO:0000313" key="4">
    <source>
        <dbReference type="EMBL" id="QJE98224.1"/>
    </source>
</evidence>
<dbReference type="InterPro" id="IPR014438">
    <property type="entry name" value="Glucan_biosyn_MdoG/MdoD"/>
</dbReference>
<proteinExistence type="predicted"/>
<name>A0A858RNY9_9BACT</name>
<dbReference type="KEGG" id="luo:HHL09_21375"/>
<gene>
    <name evidence="4" type="ORF">HHL09_21375</name>
</gene>
<dbReference type="InterPro" id="IPR007444">
    <property type="entry name" value="Glucan_biosyn_MdoG_C"/>
</dbReference>
<keyword evidence="5" id="KW-1185">Reference proteome</keyword>
<keyword evidence="2" id="KW-0732">Signal</keyword>
<dbReference type="PIRSF" id="PIRSF006281">
    <property type="entry name" value="MdoG"/>
    <property type="match status" value="1"/>
</dbReference>
<protein>
    <submittedName>
        <fullName evidence="4">Glucan biosynthesis protein</fullName>
    </submittedName>
</protein>
<organism evidence="4 5">
    <name type="scientific">Luteolibacter luteus</name>
    <dbReference type="NCBI Taxonomy" id="2728835"/>
    <lineage>
        <taxon>Bacteria</taxon>
        <taxon>Pseudomonadati</taxon>
        <taxon>Verrucomicrobiota</taxon>
        <taxon>Verrucomicrobiia</taxon>
        <taxon>Verrucomicrobiales</taxon>
        <taxon>Verrucomicrobiaceae</taxon>
        <taxon>Luteolibacter</taxon>
    </lineage>
</organism>
<dbReference type="Pfam" id="PF04349">
    <property type="entry name" value="MdoG"/>
    <property type="match status" value="1"/>
</dbReference>
<dbReference type="Proteomes" id="UP000501812">
    <property type="component" value="Chromosome"/>
</dbReference>
<dbReference type="AlphaFoldDB" id="A0A858RNY9"/>
<dbReference type="GO" id="GO:0030288">
    <property type="term" value="C:outer membrane-bounded periplasmic space"/>
    <property type="evidence" value="ECO:0007669"/>
    <property type="project" value="TreeGrafter"/>
</dbReference>
<feature type="chain" id="PRO_5033001002" evidence="2">
    <location>
        <begin position="24"/>
        <end position="531"/>
    </location>
</feature>
<comment type="subcellular location">
    <subcellularLocation>
        <location evidence="1">Periplasm</location>
    </subcellularLocation>
</comment>